<dbReference type="CDD" id="cd00303">
    <property type="entry name" value="retropepsin_like"/>
    <property type="match status" value="2"/>
</dbReference>
<dbReference type="InterPro" id="IPR021109">
    <property type="entry name" value="Peptidase_aspartic_dom_sf"/>
</dbReference>
<dbReference type="Gene3D" id="2.40.70.10">
    <property type="entry name" value="Acid Proteases"/>
    <property type="match status" value="2"/>
</dbReference>
<evidence type="ECO:0000313" key="2">
    <source>
        <dbReference type="EMBL" id="TVY90900.1"/>
    </source>
</evidence>
<organism evidence="2 3">
    <name type="scientific">Lachnellula willkommii</name>
    <dbReference type="NCBI Taxonomy" id="215461"/>
    <lineage>
        <taxon>Eukaryota</taxon>
        <taxon>Fungi</taxon>
        <taxon>Dikarya</taxon>
        <taxon>Ascomycota</taxon>
        <taxon>Pezizomycotina</taxon>
        <taxon>Leotiomycetes</taxon>
        <taxon>Helotiales</taxon>
        <taxon>Lachnaceae</taxon>
        <taxon>Lachnellula</taxon>
    </lineage>
</organism>
<comment type="caution">
    <text evidence="2">The sequence shown here is derived from an EMBL/GenBank/DDBJ whole genome shotgun (WGS) entry which is preliminary data.</text>
</comment>
<dbReference type="Proteomes" id="UP000315522">
    <property type="component" value="Unassembled WGS sequence"/>
</dbReference>
<feature type="region of interest" description="Disordered" evidence="1">
    <location>
        <begin position="1"/>
        <end position="61"/>
    </location>
</feature>
<accession>A0A559MD58</accession>
<proteinExistence type="predicted"/>
<evidence type="ECO:0000313" key="3">
    <source>
        <dbReference type="Proteomes" id="UP000315522"/>
    </source>
</evidence>
<reference evidence="2 3" key="1">
    <citation type="submission" date="2018-05" db="EMBL/GenBank/DDBJ databases">
        <title>Genome sequencing and assembly of the regulated plant pathogen Lachnellula willkommii and related sister species for the development of diagnostic species identification markers.</title>
        <authorList>
            <person name="Giroux E."/>
            <person name="Bilodeau G."/>
        </authorList>
    </citation>
    <scope>NUCLEOTIDE SEQUENCE [LARGE SCALE GENOMIC DNA]</scope>
    <source>
        <strain evidence="2 3">CBS 172.35</strain>
    </source>
</reference>
<dbReference type="EMBL" id="QGML01000709">
    <property type="protein sequence ID" value="TVY90900.1"/>
    <property type="molecule type" value="Genomic_DNA"/>
</dbReference>
<keyword evidence="3" id="KW-1185">Reference proteome</keyword>
<evidence type="ECO:0000256" key="1">
    <source>
        <dbReference type="SAM" id="MobiDB-lite"/>
    </source>
</evidence>
<dbReference type="AlphaFoldDB" id="A0A559MD58"/>
<feature type="compositionally biased region" description="Basic and acidic residues" evidence="1">
    <location>
        <begin position="113"/>
        <end position="122"/>
    </location>
</feature>
<name>A0A559MD58_9HELO</name>
<gene>
    <name evidence="2" type="ORF">LAWI1_G001356</name>
</gene>
<feature type="region of interest" description="Disordered" evidence="1">
    <location>
        <begin position="99"/>
        <end position="130"/>
    </location>
</feature>
<feature type="compositionally biased region" description="Low complexity" evidence="1">
    <location>
        <begin position="49"/>
        <end position="61"/>
    </location>
</feature>
<sequence length="522" mass="58876">MTMIETAFLDPTTTANEERGRQPSIGSWLSEGHQLTPKSTTRAEHHYESSLSSLGSAGPASPYTTSILNPNLAEYFSVIFSVISELVSRRESNPLPEIDFTLHTEEDENQVSTKERGSEDTKVQTNPDSSEKTIAGVDFGTTLSGASSVYKDDKYENVFEHDAIDYMWMARNTKREHSVVKPKDFKRKAIRVVINGKECYARPDSASDQDIITKAFAEEHNIPIQREEGDKSIFKLGTGSFIQSIGRAYIPFKLFGGSESEHRWFHVFKKCPVPLIMGMGFLEKIKLYSKNKHLLVDCPSSFGSMPMLKWIGSPRGSVNLKANGKELVGCADTGSDLDFMSLRCARRLGFNFDTERKARTRVMLADESIVETMGQLTVSSVELSYFDSFEMTFHILPGLASDVIFSEAFLDQTDAFNTCVQIEDSEDSYQQRVNTLINFGPVQAWLSRKWTPDAQDTAQQEHDRVIEAENYRRNKADRTIRKMRDESRAAAAREAEEAKQNTFNTRHARCPHCIGERRRTGA</sequence>
<protein>
    <submittedName>
        <fullName evidence="2">Uncharacterized protein</fullName>
    </submittedName>
</protein>